<dbReference type="Gene3D" id="3.30.110.70">
    <property type="entry name" value="Hypothetical protein apc22750. Chain B"/>
    <property type="match status" value="1"/>
</dbReference>
<accession>A0A066ULN8</accession>
<comment type="similarity">
    <text evidence="1">Belongs to the UPF0145 family.</text>
</comment>
<dbReference type="AlphaFoldDB" id="A0A066ULN8"/>
<dbReference type="EMBL" id="AOMT01000023">
    <property type="protein sequence ID" value="KDN25079.1"/>
    <property type="molecule type" value="Genomic_DNA"/>
</dbReference>
<protein>
    <recommendedName>
        <fullName evidence="5">Metal-binding protein</fullName>
    </recommendedName>
</protein>
<evidence type="ECO:0008006" key="5">
    <source>
        <dbReference type="Google" id="ProtNLM"/>
    </source>
</evidence>
<evidence type="ECO:0000256" key="1">
    <source>
        <dbReference type="ARBA" id="ARBA00010751"/>
    </source>
</evidence>
<feature type="transmembrane region" description="Helical" evidence="2">
    <location>
        <begin position="6"/>
        <end position="29"/>
    </location>
</feature>
<dbReference type="SUPFAM" id="SSF117782">
    <property type="entry name" value="YbjQ-like"/>
    <property type="match status" value="1"/>
</dbReference>
<dbReference type="InterPro" id="IPR035439">
    <property type="entry name" value="UPF0145_dom_sf"/>
</dbReference>
<evidence type="ECO:0000256" key="2">
    <source>
        <dbReference type="SAM" id="Phobius"/>
    </source>
</evidence>
<dbReference type="InterPro" id="IPR002765">
    <property type="entry name" value="UPF0145_YbjQ-like"/>
</dbReference>
<dbReference type="Pfam" id="PF01906">
    <property type="entry name" value="YbjQ_1"/>
    <property type="match status" value="1"/>
</dbReference>
<dbReference type="Proteomes" id="UP000035860">
    <property type="component" value="Unassembled WGS sequence"/>
</dbReference>
<keyword evidence="2" id="KW-0472">Membrane</keyword>
<proteinExistence type="inferred from homology"/>
<sequence length="156" mass="17473">MDNDIIAILMNNFAIVLAVLLFFVGWAFGGLNERKHLARLDKDEQAYRDIIVSSERFYRVNSQQGSQLVVGNVVVAQDRFKMVIAQFLSIFGKNLTTYEALLERGRREAIVRMKARAHMAGYDAVMGVRLEISNIGANDPSGDAIEVIAYGTAFKR</sequence>
<dbReference type="PANTHER" id="PTHR34068">
    <property type="entry name" value="UPF0145 PROTEIN YBJQ"/>
    <property type="match status" value="1"/>
</dbReference>
<evidence type="ECO:0000313" key="4">
    <source>
        <dbReference type="Proteomes" id="UP000035860"/>
    </source>
</evidence>
<keyword evidence="2" id="KW-1133">Transmembrane helix</keyword>
<dbReference type="RefSeq" id="WP_052585337.1">
    <property type="nucleotide sequence ID" value="NZ_AOMT01000023.1"/>
</dbReference>
<dbReference type="OrthoDB" id="530049at2"/>
<name>A0A066ULN8_9GAMM</name>
<dbReference type="eggNOG" id="COG0393">
    <property type="taxonomic scope" value="Bacteria"/>
</dbReference>
<keyword evidence="2" id="KW-0812">Transmembrane</keyword>
<reference evidence="3 4" key="1">
    <citation type="journal article" date="2014" name="Genome Announc.">
        <title>Draft Genome Sequence of Moraxella bovoculi Strain 237T (ATCC BAA-1259T) Isolated from a Calf with Infectious Bovine Keratoconjunctivitis.</title>
        <authorList>
            <person name="Calcutt M.J."/>
            <person name="Foecking M.F."/>
            <person name="Martin N.T."/>
            <person name="Mhlanga-Mutangadura T."/>
            <person name="Reilly T.J."/>
        </authorList>
    </citation>
    <scope>NUCLEOTIDE SEQUENCE [LARGE SCALE GENOMIC DNA]</scope>
    <source>
        <strain evidence="3 4">237</strain>
    </source>
</reference>
<organism evidence="3 4">
    <name type="scientific">Moraxella bovoculi 237</name>
    <dbReference type="NCBI Taxonomy" id="743974"/>
    <lineage>
        <taxon>Bacteria</taxon>
        <taxon>Pseudomonadati</taxon>
        <taxon>Pseudomonadota</taxon>
        <taxon>Gammaproteobacteria</taxon>
        <taxon>Moraxellales</taxon>
        <taxon>Moraxellaceae</taxon>
        <taxon>Moraxella</taxon>
    </lineage>
</organism>
<evidence type="ECO:0000313" key="3">
    <source>
        <dbReference type="EMBL" id="KDN25079.1"/>
    </source>
</evidence>
<comment type="caution">
    <text evidence="3">The sequence shown here is derived from an EMBL/GenBank/DDBJ whole genome shotgun (WGS) entry which is preliminary data.</text>
</comment>
<gene>
    <name evidence="3" type="ORF">MBO_06067</name>
</gene>
<keyword evidence="4" id="KW-1185">Reference proteome</keyword>